<feature type="region of interest" description="Disordered" evidence="1">
    <location>
        <begin position="140"/>
        <end position="172"/>
    </location>
</feature>
<feature type="signal peptide" evidence="2">
    <location>
        <begin position="1"/>
        <end position="19"/>
    </location>
</feature>
<dbReference type="Pfam" id="PF03659">
    <property type="entry name" value="Glyco_hydro_71"/>
    <property type="match status" value="1"/>
</dbReference>
<feature type="chain" id="PRO_5010697764" description="Glucan endo-1,3-alpha-glucosidase agn1" evidence="2">
    <location>
        <begin position="20"/>
        <end position="593"/>
    </location>
</feature>
<accession>A0A1V6QCM0</accession>
<evidence type="ECO:0000313" key="3">
    <source>
        <dbReference type="EMBL" id="OQD86737.1"/>
    </source>
</evidence>
<protein>
    <recommendedName>
        <fullName evidence="5">Glucan endo-1,3-alpha-glucosidase agn1</fullName>
    </recommendedName>
</protein>
<proteinExistence type="predicted"/>
<evidence type="ECO:0000256" key="2">
    <source>
        <dbReference type="SAM" id="SignalP"/>
    </source>
</evidence>
<feature type="compositionally biased region" description="Low complexity" evidence="1">
    <location>
        <begin position="160"/>
        <end position="172"/>
    </location>
</feature>
<sequence>MQYSTLLLLGLCHPLLGSAAVISQRSMIQGWSLQASTCPSGSQSCGAGACCPSSLYCFSAKAAEVASCCTSNSVCVGAIEGSPKCADSNWSLWQGLQGNDFCCQVGLVGVYQSTGTVAGSCVASGQAGSATTARLVSAGTGTTTTTTTTSTTTKGVLDPTTTTTSTSTTTTTATQPSSTKAVFAHYMVGSMTSAEAVIDVRDAMNAGFDGFALNTHTISATDTWNINALNDLFAAAAGTNFKLFISFDMSWGLDVTKLAAFLAPYASQGAYYKVNGQAFVSTFTGGTISNAQWDSGFIQPMTSTYGIKPFFVPNFDDFSGYPNGVFSSYPILNGAFSWESAWPAPGHTPTNVSSQVDSAALQQARAAGKVYMIPMSPLQFKYMGSGQNWYRIGEVNLPQRMAQALQLQPDFVEVITWNDAGESHYVGDFWQEQIAGSNIGDYANGYDHKGWLQVITPFIKAYKAGATSISQMVPPSTKPVGAFWYRPLLTTASCSSSISNYQSARDAVNFAVILPSNGYTIRVYSNSKLIGSFLGQKGLNYNSILGLAAGSGQMIQVVDGSNNIVASATGTKSVLAQSPNATCNWNYEVVGLS</sequence>
<dbReference type="CDD" id="cd11577">
    <property type="entry name" value="GH71"/>
    <property type="match status" value="1"/>
</dbReference>
<evidence type="ECO:0008006" key="5">
    <source>
        <dbReference type="Google" id="ProtNLM"/>
    </source>
</evidence>
<evidence type="ECO:0000256" key="1">
    <source>
        <dbReference type="SAM" id="MobiDB-lite"/>
    </source>
</evidence>
<dbReference type="InterPro" id="IPR005197">
    <property type="entry name" value="Glyco_hydro_71"/>
</dbReference>
<evidence type="ECO:0000313" key="4">
    <source>
        <dbReference type="Proteomes" id="UP000191672"/>
    </source>
</evidence>
<dbReference type="GO" id="GO:0051118">
    <property type="term" value="F:glucan endo-1,3-alpha-glucosidase activity"/>
    <property type="evidence" value="ECO:0007669"/>
    <property type="project" value="InterPro"/>
</dbReference>
<gene>
    <name evidence="3" type="ORF">PENANT_c007G06591</name>
</gene>
<keyword evidence="4" id="KW-1185">Reference proteome</keyword>
<dbReference type="AlphaFoldDB" id="A0A1V6QCM0"/>
<organism evidence="3 4">
    <name type="scientific">Penicillium antarcticum</name>
    <dbReference type="NCBI Taxonomy" id="416450"/>
    <lineage>
        <taxon>Eukaryota</taxon>
        <taxon>Fungi</taxon>
        <taxon>Dikarya</taxon>
        <taxon>Ascomycota</taxon>
        <taxon>Pezizomycotina</taxon>
        <taxon>Eurotiomycetes</taxon>
        <taxon>Eurotiomycetidae</taxon>
        <taxon>Eurotiales</taxon>
        <taxon>Aspergillaceae</taxon>
        <taxon>Penicillium</taxon>
    </lineage>
</organism>
<keyword evidence="2" id="KW-0732">Signal</keyword>
<reference evidence="4" key="1">
    <citation type="journal article" date="2017" name="Nat. Microbiol.">
        <title>Global analysis of biosynthetic gene clusters reveals vast potential of secondary metabolite production in Penicillium species.</title>
        <authorList>
            <person name="Nielsen J.C."/>
            <person name="Grijseels S."/>
            <person name="Prigent S."/>
            <person name="Ji B."/>
            <person name="Dainat J."/>
            <person name="Nielsen K.F."/>
            <person name="Frisvad J.C."/>
            <person name="Workman M."/>
            <person name="Nielsen J."/>
        </authorList>
    </citation>
    <scope>NUCLEOTIDE SEQUENCE [LARGE SCALE GENOMIC DNA]</scope>
    <source>
        <strain evidence="4">IBT 31811</strain>
    </source>
</reference>
<name>A0A1V6QCM0_9EURO</name>
<dbReference type="Proteomes" id="UP000191672">
    <property type="component" value="Unassembled WGS sequence"/>
</dbReference>
<dbReference type="STRING" id="416450.A0A1V6QCM0"/>
<dbReference type="Gene3D" id="3.20.20.80">
    <property type="entry name" value="Glycosidases"/>
    <property type="match status" value="1"/>
</dbReference>
<feature type="compositionally biased region" description="Low complexity" evidence="1">
    <location>
        <begin position="140"/>
        <end position="153"/>
    </location>
</feature>
<dbReference type="EMBL" id="MDYN01000007">
    <property type="protein sequence ID" value="OQD86737.1"/>
    <property type="molecule type" value="Genomic_DNA"/>
</dbReference>
<comment type="caution">
    <text evidence="3">The sequence shown here is derived from an EMBL/GenBank/DDBJ whole genome shotgun (WGS) entry which is preliminary data.</text>
</comment>